<proteinExistence type="predicted"/>
<dbReference type="AlphaFoldDB" id="A0A160V626"/>
<evidence type="ECO:0000313" key="1">
    <source>
        <dbReference type="EMBL" id="CUV01211.1"/>
    </source>
</evidence>
<protein>
    <recommendedName>
        <fullName evidence="2">Metallo-beta-lactamase domain-containing protein</fullName>
    </recommendedName>
</protein>
<evidence type="ECO:0008006" key="2">
    <source>
        <dbReference type="Google" id="ProtNLM"/>
    </source>
</evidence>
<dbReference type="EMBL" id="FAXA01000027">
    <property type="protein sequence ID" value="CUV01211.1"/>
    <property type="molecule type" value="Genomic_DNA"/>
</dbReference>
<accession>A0A160V626</accession>
<reference evidence="1" key="1">
    <citation type="submission" date="2015-10" db="EMBL/GenBank/DDBJ databases">
        <authorList>
            <person name="Gilbert D.G."/>
        </authorList>
    </citation>
    <scope>NUCLEOTIDE SEQUENCE</scope>
</reference>
<sequence>MDNLFFTHHHFDHNIDYPCFLLCRWDQAAGHGSELNVYSPKQTLEELPLANVSPKKTIRQSA</sequence>
<dbReference type="SUPFAM" id="SSF56281">
    <property type="entry name" value="Metallo-hydrolase/oxidoreductase"/>
    <property type="match status" value="1"/>
</dbReference>
<dbReference type="Gene3D" id="3.60.15.10">
    <property type="entry name" value="Ribonuclease Z/Hydroxyacylglutathione hydrolase-like"/>
    <property type="match status" value="1"/>
</dbReference>
<gene>
    <name evidence="1" type="ORF">MGWOODY_Clf1837</name>
</gene>
<organism evidence="1">
    <name type="scientific">hydrothermal vent metagenome</name>
    <dbReference type="NCBI Taxonomy" id="652676"/>
    <lineage>
        <taxon>unclassified sequences</taxon>
        <taxon>metagenomes</taxon>
        <taxon>ecological metagenomes</taxon>
    </lineage>
</organism>
<name>A0A160V626_9ZZZZ</name>
<dbReference type="InterPro" id="IPR036866">
    <property type="entry name" value="RibonucZ/Hydroxyglut_hydro"/>
</dbReference>